<reference evidence="2" key="1">
    <citation type="submission" date="2020-02" db="EMBL/GenBank/DDBJ databases">
        <authorList>
            <person name="Meier V. D."/>
        </authorList>
    </citation>
    <scope>NUCLEOTIDE SEQUENCE</scope>
    <source>
        <strain evidence="2">AVDCRST_MAG77</strain>
    </source>
</reference>
<feature type="compositionally biased region" description="Basic and acidic residues" evidence="1">
    <location>
        <begin position="1"/>
        <end position="14"/>
    </location>
</feature>
<gene>
    <name evidence="2" type="ORF">AVDCRST_MAG77-1983</name>
</gene>
<evidence type="ECO:0000313" key="2">
    <source>
        <dbReference type="EMBL" id="CAA9209867.1"/>
    </source>
</evidence>
<accession>A0A6J4H095</accession>
<protein>
    <submittedName>
        <fullName evidence="2">Uncharacterized protein</fullName>
    </submittedName>
</protein>
<feature type="compositionally biased region" description="Acidic residues" evidence="1">
    <location>
        <begin position="18"/>
        <end position="27"/>
    </location>
</feature>
<sequence>MQQGDGRFRVRPAQDGETAADGDEVSEDTGSPSIRELQRRRRDATRVRSDIEALLAVPMDSDDDEEAAESPASQDGTPMAAPARVYVVFHGAKWEDPDGGLRESDAIAGVYATEEAAWRAAAQLRKDHPERQDAWYQPYDVAGD</sequence>
<dbReference type="AlphaFoldDB" id="A0A6J4H095"/>
<dbReference type="EMBL" id="CADCTC010000001">
    <property type="protein sequence ID" value="CAA9209867.1"/>
    <property type="molecule type" value="Genomic_DNA"/>
</dbReference>
<name>A0A6J4H095_9CHLR</name>
<proteinExistence type="predicted"/>
<evidence type="ECO:0000256" key="1">
    <source>
        <dbReference type="SAM" id="MobiDB-lite"/>
    </source>
</evidence>
<feature type="region of interest" description="Disordered" evidence="1">
    <location>
        <begin position="125"/>
        <end position="144"/>
    </location>
</feature>
<feature type="region of interest" description="Disordered" evidence="1">
    <location>
        <begin position="1"/>
        <end position="80"/>
    </location>
</feature>
<organism evidence="2">
    <name type="scientific">uncultured Chloroflexota bacterium</name>
    <dbReference type="NCBI Taxonomy" id="166587"/>
    <lineage>
        <taxon>Bacteria</taxon>
        <taxon>Bacillati</taxon>
        <taxon>Chloroflexota</taxon>
        <taxon>environmental samples</taxon>
    </lineage>
</organism>